<dbReference type="GO" id="GO:1990112">
    <property type="term" value="C:RQC complex"/>
    <property type="evidence" value="ECO:0007669"/>
    <property type="project" value="TreeGrafter"/>
</dbReference>
<dbReference type="InterPro" id="IPR008532">
    <property type="entry name" value="NFACT_RNA-bd"/>
</dbReference>
<evidence type="ECO:0000256" key="1">
    <source>
        <dbReference type="SAM" id="Coils"/>
    </source>
</evidence>
<dbReference type="OrthoDB" id="9766163at2"/>
<dbReference type="PANTHER" id="PTHR15239">
    <property type="entry name" value="NUCLEAR EXPORT MEDIATOR FACTOR NEMF"/>
    <property type="match status" value="1"/>
</dbReference>
<dbReference type="EMBL" id="NAAD01000001">
    <property type="protein sequence ID" value="ORJ63357.1"/>
    <property type="molecule type" value="Genomic_DNA"/>
</dbReference>
<dbReference type="PANTHER" id="PTHR15239:SF6">
    <property type="entry name" value="RIBOSOME QUALITY CONTROL COMPLEX SUBUNIT NEMF"/>
    <property type="match status" value="1"/>
</dbReference>
<dbReference type="Pfam" id="PF05833">
    <property type="entry name" value="NFACT_N"/>
    <property type="match status" value="2"/>
</dbReference>
<feature type="coiled-coil region" evidence="1">
    <location>
        <begin position="300"/>
        <end position="327"/>
    </location>
</feature>
<dbReference type="Gene3D" id="2.30.310.10">
    <property type="entry name" value="ibrinogen binding protein from staphylococcus aureus domain"/>
    <property type="match status" value="1"/>
</dbReference>
<dbReference type="Proteomes" id="UP000193136">
    <property type="component" value="Unassembled WGS sequence"/>
</dbReference>
<reference evidence="3 4" key="1">
    <citation type="submission" date="2017-03" db="EMBL/GenBank/DDBJ databases">
        <title>Genome sequence of Geothermobacter sp. EPR-M, Deep-Sea Iron Reducer.</title>
        <authorList>
            <person name="Tully B."/>
            <person name="Savalia P."/>
            <person name="Abuyen K."/>
            <person name="Baughan C."/>
            <person name="Romero E."/>
            <person name="Ronkowski C."/>
            <person name="Torres B."/>
            <person name="Tremblay J."/>
            <person name="Trujillo A."/>
            <person name="Tyler M."/>
            <person name="Perez-Rodriguez I."/>
            <person name="Amend J."/>
        </authorList>
    </citation>
    <scope>NUCLEOTIDE SEQUENCE [LARGE SCALE GENOMIC DNA]</scope>
    <source>
        <strain evidence="3 4">EPR-M</strain>
    </source>
</reference>
<sequence>MDSLLPGRLLFVNILLFEKTIAELRPLLAGARVAKIHQPTADTLVLRLWTGRENLRLLISVGSLARIHLTEKTYPNPYTPPRFCQLLRARLRRIDAITRVDGDRIAILDVTGPDGSLRLYIELFGSPGNLLLVDGDGIIIDALVRKKSDRNGRCLQPGERYHLPEPPGRVPARSFPEALGALESVSGRALWLRLDDYYYPLQFQAGQLGDRGELQRVVARERKRLTKRLANIAREGEDKESFAERRRLGELLLANLHLVRKGMDSVRVIDYSDDPPVEVEIALDPRLNPQENAQALFKRYKKEKRGIDHVRRRREETEQQLAWLEQVQLALDEAVLPEDLREIAEELRQAGLYRPTRHEPATRRRLSGVPTLRRTVSPGGHPILWGRNNRANDYLTTRVAAAHDYWFHARGVPGCHLLLKRDSPQVEVADDDLRHAARIAAGYSRAKGDGKVEVICCLAADVYKVKGAHPGQVHLRRFETLTVQPLRLEVEAEGES</sequence>
<name>A0A1X0YE11_9BACT</name>
<evidence type="ECO:0000313" key="4">
    <source>
        <dbReference type="Proteomes" id="UP000193136"/>
    </source>
</evidence>
<dbReference type="AlphaFoldDB" id="A0A1X0YE11"/>
<dbReference type="InterPro" id="IPR051608">
    <property type="entry name" value="RQC_Subunit_NEMF"/>
</dbReference>
<gene>
    <name evidence="3" type="ORF">B5V00_00390</name>
</gene>
<accession>A0A1X0YE11</accession>
<evidence type="ECO:0000259" key="2">
    <source>
        <dbReference type="Pfam" id="PF05670"/>
    </source>
</evidence>
<dbReference type="GO" id="GO:0072344">
    <property type="term" value="P:rescue of stalled ribosome"/>
    <property type="evidence" value="ECO:0007669"/>
    <property type="project" value="TreeGrafter"/>
</dbReference>
<dbReference type="STRING" id="1969733.B5V00_00390"/>
<organism evidence="3 4">
    <name type="scientific">Geothermobacter hydrogeniphilus</name>
    <dbReference type="NCBI Taxonomy" id="1969733"/>
    <lineage>
        <taxon>Bacteria</taxon>
        <taxon>Pseudomonadati</taxon>
        <taxon>Thermodesulfobacteriota</taxon>
        <taxon>Desulfuromonadia</taxon>
        <taxon>Desulfuromonadales</taxon>
        <taxon>Geothermobacteraceae</taxon>
        <taxon>Geothermobacter</taxon>
    </lineage>
</organism>
<feature type="domain" description="NFACT RNA-binding" evidence="2">
    <location>
        <begin position="377"/>
        <end position="474"/>
    </location>
</feature>
<comment type="caution">
    <text evidence="3">The sequence shown here is derived from an EMBL/GenBank/DDBJ whole genome shotgun (WGS) entry which is preliminary data.</text>
</comment>
<keyword evidence="1" id="KW-0175">Coiled coil</keyword>
<dbReference type="GO" id="GO:0043023">
    <property type="term" value="F:ribosomal large subunit binding"/>
    <property type="evidence" value="ECO:0007669"/>
    <property type="project" value="TreeGrafter"/>
</dbReference>
<dbReference type="Pfam" id="PF05670">
    <property type="entry name" value="NFACT-R_1"/>
    <property type="match status" value="1"/>
</dbReference>
<protein>
    <recommendedName>
        <fullName evidence="2">NFACT RNA-binding domain-containing protein</fullName>
    </recommendedName>
</protein>
<proteinExistence type="predicted"/>
<dbReference type="GO" id="GO:0000049">
    <property type="term" value="F:tRNA binding"/>
    <property type="evidence" value="ECO:0007669"/>
    <property type="project" value="TreeGrafter"/>
</dbReference>
<evidence type="ECO:0000313" key="3">
    <source>
        <dbReference type="EMBL" id="ORJ63357.1"/>
    </source>
</evidence>
<keyword evidence="4" id="KW-1185">Reference proteome</keyword>